<feature type="region of interest" description="Disordered" evidence="1">
    <location>
        <begin position="1"/>
        <end position="49"/>
    </location>
</feature>
<accession>A0A2P2MTE7</accession>
<name>A0A2P2MTE7_RHIMU</name>
<evidence type="ECO:0000256" key="1">
    <source>
        <dbReference type="SAM" id="MobiDB-lite"/>
    </source>
</evidence>
<proteinExistence type="predicted"/>
<sequence>MRETLISAQNTQTIKRSRKRHQKASNLEASPRTSNQLLRGSGKQTRQTAAIRLDRLRFLKQTNKNKKCKS</sequence>
<protein>
    <submittedName>
        <fullName evidence="2">Uncharacterized protein</fullName>
    </submittedName>
</protein>
<dbReference type="AlphaFoldDB" id="A0A2P2MTE7"/>
<feature type="compositionally biased region" description="Polar residues" evidence="1">
    <location>
        <begin position="1"/>
        <end position="14"/>
    </location>
</feature>
<organism evidence="2">
    <name type="scientific">Rhizophora mucronata</name>
    <name type="common">Asiatic mangrove</name>
    <dbReference type="NCBI Taxonomy" id="61149"/>
    <lineage>
        <taxon>Eukaryota</taxon>
        <taxon>Viridiplantae</taxon>
        <taxon>Streptophyta</taxon>
        <taxon>Embryophyta</taxon>
        <taxon>Tracheophyta</taxon>
        <taxon>Spermatophyta</taxon>
        <taxon>Magnoliopsida</taxon>
        <taxon>eudicotyledons</taxon>
        <taxon>Gunneridae</taxon>
        <taxon>Pentapetalae</taxon>
        <taxon>rosids</taxon>
        <taxon>fabids</taxon>
        <taxon>Malpighiales</taxon>
        <taxon>Rhizophoraceae</taxon>
        <taxon>Rhizophora</taxon>
    </lineage>
</organism>
<evidence type="ECO:0000313" key="2">
    <source>
        <dbReference type="EMBL" id="MBX33499.1"/>
    </source>
</evidence>
<dbReference type="EMBL" id="GGEC01053015">
    <property type="protein sequence ID" value="MBX33499.1"/>
    <property type="molecule type" value="Transcribed_RNA"/>
</dbReference>
<feature type="compositionally biased region" description="Polar residues" evidence="1">
    <location>
        <begin position="24"/>
        <end position="48"/>
    </location>
</feature>
<reference evidence="2" key="1">
    <citation type="submission" date="2018-02" db="EMBL/GenBank/DDBJ databases">
        <title>Rhizophora mucronata_Transcriptome.</title>
        <authorList>
            <person name="Meera S.P."/>
            <person name="Sreeshan A."/>
            <person name="Augustine A."/>
        </authorList>
    </citation>
    <scope>NUCLEOTIDE SEQUENCE</scope>
    <source>
        <tissue evidence="2">Leaf</tissue>
    </source>
</reference>